<dbReference type="Proteomes" id="UP000030645">
    <property type="component" value="Unassembled WGS sequence"/>
</dbReference>
<protein>
    <recommendedName>
        <fullName evidence="5">Pectinesterase</fullName>
    </recommendedName>
</protein>
<keyword evidence="2" id="KW-0134">Cell wall</keyword>
<proteinExistence type="predicted"/>
<dbReference type="EMBL" id="KE345116">
    <property type="protein sequence ID" value="EXB93949.1"/>
    <property type="molecule type" value="Genomic_DNA"/>
</dbReference>
<evidence type="ECO:0008006" key="5">
    <source>
        <dbReference type="Google" id="ProtNLM"/>
    </source>
</evidence>
<name>W9RUJ0_9ROSA</name>
<evidence type="ECO:0000256" key="1">
    <source>
        <dbReference type="ARBA" id="ARBA00004191"/>
    </source>
</evidence>
<dbReference type="InterPro" id="IPR012334">
    <property type="entry name" value="Pectin_lyas_fold"/>
</dbReference>
<reference evidence="4" key="1">
    <citation type="submission" date="2013-01" db="EMBL/GenBank/DDBJ databases">
        <title>Draft Genome Sequence of a Mulberry Tree, Morus notabilis C.K. Schneid.</title>
        <authorList>
            <person name="He N."/>
            <person name="Zhao S."/>
        </authorList>
    </citation>
    <scope>NUCLEOTIDE SEQUENCE</scope>
</reference>
<sequence>MNEAYKTLTSAKMTSSSSTHTTCFVVVLMLWSILQYATKTAYCATTDFNAIVAEDDIGDFTTVSEALKAAPKNNETRYVT</sequence>
<gene>
    <name evidence="3" type="ORF">L484_015494</name>
</gene>
<accession>W9RUJ0</accession>
<evidence type="ECO:0000313" key="3">
    <source>
        <dbReference type="EMBL" id="EXB93949.1"/>
    </source>
</evidence>
<dbReference type="Gene3D" id="2.160.20.10">
    <property type="entry name" value="Single-stranded right-handed beta-helix, Pectin lyase-like"/>
    <property type="match status" value="1"/>
</dbReference>
<keyword evidence="4" id="KW-1185">Reference proteome</keyword>
<dbReference type="AlphaFoldDB" id="W9RUJ0"/>
<keyword evidence="2" id="KW-0964">Secreted</keyword>
<evidence type="ECO:0000256" key="2">
    <source>
        <dbReference type="ARBA" id="ARBA00022512"/>
    </source>
</evidence>
<dbReference type="SUPFAM" id="SSF51126">
    <property type="entry name" value="Pectin lyase-like"/>
    <property type="match status" value="1"/>
</dbReference>
<organism evidence="3 4">
    <name type="scientific">Morus notabilis</name>
    <dbReference type="NCBI Taxonomy" id="981085"/>
    <lineage>
        <taxon>Eukaryota</taxon>
        <taxon>Viridiplantae</taxon>
        <taxon>Streptophyta</taxon>
        <taxon>Embryophyta</taxon>
        <taxon>Tracheophyta</taxon>
        <taxon>Spermatophyta</taxon>
        <taxon>Magnoliopsida</taxon>
        <taxon>eudicotyledons</taxon>
        <taxon>Gunneridae</taxon>
        <taxon>Pentapetalae</taxon>
        <taxon>rosids</taxon>
        <taxon>fabids</taxon>
        <taxon>Rosales</taxon>
        <taxon>Moraceae</taxon>
        <taxon>Moreae</taxon>
        <taxon>Morus</taxon>
    </lineage>
</organism>
<comment type="subcellular location">
    <subcellularLocation>
        <location evidence="1">Secreted</location>
        <location evidence="1">Cell wall</location>
    </subcellularLocation>
</comment>
<evidence type="ECO:0000313" key="4">
    <source>
        <dbReference type="Proteomes" id="UP000030645"/>
    </source>
</evidence>
<dbReference type="InterPro" id="IPR011050">
    <property type="entry name" value="Pectin_lyase_fold/virulence"/>
</dbReference>